<sequence>MYGENVLANSELNVVYWMERHLLQDFGVSLLCMENWKDITSLQIKLWYLGTDATTIRLRNRAYEAGYPLKYFGFHSLRSGFISSALLKAGNDQAKRAAVLEQSTIVARWIPYSRVQMGYVKKSTIGMHVANRLVLPDSELSSTAVVESALTQPELFHNRELTAIPWMGGEKLECFNKYVSVVVGMCCALLTYSTDRQKAMKDKAILRFDPYLPLSRRF</sequence>
<organism evidence="1 2">
    <name type="scientific">Blattamonas nauphoetae</name>
    <dbReference type="NCBI Taxonomy" id="2049346"/>
    <lineage>
        <taxon>Eukaryota</taxon>
        <taxon>Metamonada</taxon>
        <taxon>Preaxostyla</taxon>
        <taxon>Oxymonadida</taxon>
        <taxon>Blattamonas</taxon>
    </lineage>
</organism>
<dbReference type="EMBL" id="JARBJD010000002">
    <property type="protein sequence ID" value="KAK2964600.1"/>
    <property type="molecule type" value="Genomic_DNA"/>
</dbReference>
<protein>
    <submittedName>
        <fullName evidence="1">Uncharacterized protein</fullName>
    </submittedName>
</protein>
<keyword evidence="2" id="KW-1185">Reference proteome</keyword>
<name>A0ABQ9YLG4_9EUKA</name>
<gene>
    <name evidence="1" type="ORF">BLNAU_517</name>
</gene>
<proteinExistence type="predicted"/>
<comment type="caution">
    <text evidence="1">The sequence shown here is derived from an EMBL/GenBank/DDBJ whole genome shotgun (WGS) entry which is preliminary data.</text>
</comment>
<dbReference type="Proteomes" id="UP001281761">
    <property type="component" value="Unassembled WGS sequence"/>
</dbReference>
<evidence type="ECO:0000313" key="2">
    <source>
        <dbReference type="Proteomes" id="UP001281761"/>
    </source>
</evidence>
<reference evidence="1 2" key="1">
    <citation type="journal article" date="2022" name="bioRxiv">
        <title>Genomics of Preaxostyla Flagellates Illuminates Evolutionary Transitions and the Path Towards Mitochondrial Loss.</title>
        <authorList>
            <person name="Novak L.V.F."/>
            <person name="Treitli S.C."/>
            <person name="Pyrih J."/>
            <person name="Halakuc P."/>
            <person name="Pipaliya S.V."/>
            <person name="Vacek V."/>
            <person name="Brzon O."/>
            <person name="Soukal P."/>
            <person name="Eme L."/>
            <person name="Dacks J.B."/>
            <person name="Karnkowska A."/>
            <person name="Elias M."/>
            <person name="Hampl V."/>
        </authorList>
    </citation>
    <scope>NUCLEOTIDE SEQUENCE [LARGE SCALE GENOMIC DNA]</scope>
    <source>
        <strain evidence="1">NAU3</strain>
        <tissue evidence="1">Gut</tissue>
    </source>
</reference>
<evidence type="ECO:0000313" key="1">
    <source>
        <dbReference type="EMBL" id="KAK2964600.1"/>
    </source>
</evidence>
<accession>A0ABQ9YLG4</accession>